<protein>
    <submittedName>
        <fullName evidence="3">Uncharacterized protein</fullName>
    </submittedName>
</protein>
<dbReference type="EMBL" id="VYYT01000001">
    <property type="protein sequence ID" value="KAK2780536.1"/>
    <property type="molecule type" value="Genomic_DNA"/>
</dbReference>
<keyword evidence="4" id="KW-1185">Reference proteome</keyword>
<feature type="coiled-coil region" evidence="1">
    <location>
        <begin position="65"/>
        <end position="114"/>
    </location>
</feature>
<organism evidence="3 4">
    <name type="scientific">Colletotrichum kahawae</name>
    <name type="common">Coffee berry disease fungus</name>
    <dbReference type="NCBI Taxonomy" id="34407"/>
    <lineage>
        <taxon>Eukaryota</taxon>
        <taxon>Fungi</taxon>
        <taxon>Dikarya</taxon>
        <taxon>Ascomycota</taxon>
        <taxon>Pezizomycotina</taxon>
        <taxon>Sordariomycetes</taxon>
        <taxon>Hypocreomycetidae</taxon>
        <taxon>Glomerellales</taxon>
        <taxon>Glomerellaceae</taxon>
        <taxon>Colletotrichum</taxon>
        <taxon>Colletotrichum gloeosporioides species complex</taxon>
    </lineage>
</organism>
<feature type="compositionally biased region" description="Basic and acidic residues" evidence="2">
    <location>
        <begin position="212"/>
        <end position="232"/>
    </location>
</feature>
<feature type="compositionally biased region" description="Polar residues" evidence="2">
    <location>
        <begin position="29"/>
        <end position="38"/>
    </location>
</feature>
<feature type="region of interest" description="Disordered" evidence="2">
    <location>
        <begin position="205"/>
        <end position="232"/>
    </location>
</feature>
<comment type="caution">
    <text evidence="3">The sequence shown here is derived from an EMBL/GenBank/DDBJ whole genome shotgun (WGS) entry which is preliminary data.</text>
</comment>
<dbReference type="Proteomes" id="UP001281614">
    <property type="component" value="Unassembled WGS sequence"/>
</dbReference>
<evidence type="ECO:0000256" key="1">
    <source>
        <dbReference type="SAM" id="Coils"/>
    </source>
</evidence>
<dbReference type="AlphaFoldDB" id="A0AAE0DEX3"/>
<accession>A0AAE0DEX3</accession>
<evidence type="ECO:0000313" key="4">
    <source>
        <dbReference type="Proteomes" id="UP001281614"/>
    </source>
</evidence>
<feature type="region of interest" description="Disordered" evidence="2">
    <location>
        <begin position="17"/>
        <end position="38"/>
    </location>
</feature>
<reference evidence="3" key="1">
    <citation type="submission" date="2023-02" db="EMBL/GenBank/DDBJ databases">
        <title>Colletotrichum kahawae CIFC_Que2 genome sequencing and assembly.</title>
        <authorList>
            <person name="Baroncelli R."/>
        </authorList>
    </citation>
    <scope>NUCLEOTIDE SEQUENCE</scope>
    <source>
        <strain evidence="3">CIFC_Que2</strain>
    </source>
</reference>
<sequence length="232" mass="26396">MFPSLFRGSQRAITKPITSRASIYKPQIPSRTPTPKSPTAFQYLLRRQNFSSRPPNTSHQSLSDKDALEATKKAYEAHRLSLKTESQRLRIESQQRLELAKEHLQKDIHKYRTELGYTAAGRDTTQSVLDFIRRKPLVAVGLRERAPTCREYVQKLEEAAAGEKGRRSSWKWEQIREGGIFVLVFLVLDSVLDSVLDNFGIRHARSPSAKPSEIDEKGEKEESCREAEVATG</sequence>
<name>A0AAE0DEX3_COLKA</name>
<proteinExistence type="predicted"/>
<evidence type="ECO:0000313" key="3">
    <source>
        <dbReference type="EMBL" id="KAK2780536.1"/>
    </source>
</evidence>
<evidence type="ECO:0000256" key="2">
    <source>
        <dbReference type="SAM" id="MobiDB-lite"/>
    </source>
</evidence>
<keyword evidence="1" id="KW-0175">Coiled coil</keyword>
<gene>
    <name evidence="3" type="ORF">CKAH01_00480</name>
</gene>